<organism evidence="2 3">
    <name type="scientific">Sporormia fimetaria CBS 119925</name>
    <dbReference type="NCBI Taxonomy" id="1340428"/>
    <lineage>
        <taxon>Eukaryota</taxon>
        <taxon>Fungi</taxon>
        <taxon>Dikarya</taxon>
        <taxon>Ascomycota</taxon>
        <taxon>Pezizomycotina</taxon>
        <taxon>Dothideomycetes</taxon>
        <taxon>Pleosporomycetidae</taxon>
        <taxon>Pleosporales</taxon>
        <taxon>Sporormiaceae</taxon>
        <taxon>Sporormia</taxon>
    </lineage>
</organism>
<evidence type="ECO:0000313" key="3">
    <source>
        <dbReference type="Proteomes" id="UP000799440"/>
    </source>
</evidence>
<keyword evidence="3" id="KW-1185">Reference proteome</keyword>
<feature type="region of interest" description="Disordered" evidence="1">
    <location>
        <begin position="33"/>
        <end position="69"/>
    </location>
</feature>
<dbReference type="Proteomes" id="UP000799440">
    <property type="component" value="Unassembled WGS sequence"/>
</dbReference>
<evidence type="ECO:0000313" key="2">
    <source>
        <dbReference type="EMBL" id="KAF2744842.1"/>
    </source>
</evidence>
<reference evidence="2" key="1">
    <citation type="journal article" date="2020" name="Stud. Mycol.">
        <title>101 Dothideomycetes genomes: a test case for predicting lifestyles and emergence of pathogens.</title>
        <authorList>
            <person name="Haridas S."/>
            <person name="Albert R."/>
            <person name="Binder M."/>
            <person name="Bloem J."/>
            <person name="Labutti K."/>
            <person name="Salamov A."/>
            <person name="Andreopoulos B."/>
            <person name="Baker S."/>
            <person name="Barry K."/>
            <person name="Bills G."/>
            <person name="Bluhm B."/>
            <person name="Cannon C."/>
            <person name="Castanera R."/>
            <person name="Culley D."/>
            <person name="Daum C."/>
            <person name="Ezra D."/>
            <person name="Gonzalez J."/>
            <person name="Henrissat B."/>
            <person name="Kuo A."/>
            <person name="Liang C."/>
            <person name="Lipzen A."/>
            <person name="Lutzoni F."/>
            <person name="Magnuson J."/>
            <person name="Mondo S."/>
            <person name="Nolan M."/>
            <person name="Ohm R."/>
            <person name="Pangilinan J."/>
            <person name="Park H.-J."/>
            <person name="Ramirez L."/>
            <person name="Alfaro M."/>
            <person name="Sun H."/>
            <person name="Tritt A."/>
            <person name="Yoshinaga Y."/>
            <person name="Zwiers L.-H."/>
            <person name="Turgeon B."/>
            <person name="Goodwin S."/>
            <person name="Spatafora J."/>
            <person name="Crous P."/>
            <person name="Grigoriev I."/>
        </authorList>
    </citation>
    <scope>NUCLEOTIDE SEQUENCE</scope>
    <source>
        <strain evidence="2">CBS 119925</strain>
    </source>
</reference>
<accession>A0A6A6V2P0</accession>
<protein>
    <submittedName>
        <fullName evidence="2">Uncharacterized protein</fullName>
    </submittedName>
</protein>
<dbReference type="EMBL" id="MU006586">
    <property type="protein sequence ID" value="KAF2744842.1"/>
    <property type="molecule type" value="Genomic_DNA"/>
</dbReference>
<sequence>MCVLKLRSRELSWSSFNSAQLKCRLNKNSSFDPHTSARMDRGREYRDRVDPPDYAASERTSFSGGSSSSFGAENILASAVPWRSPLFSLAFTVLRAVQERFRSSLESGYAAGYSCSTSSHPFRCEDGVVDTPKLTTSAGERNIEVDPLLHTSGHMQQRIAPSANSDIIPMTMDTRTGQHASLPSSSSKQMPHICQAVLGWAQRQLIMFQPTKRL</sequence>
<dbReference type="AlphaFoldDB" id="A0A6A6V2P0"/>
<evidence type="ECO:0000256" key="1">
    <source>
        <dbReference type="SAM" id="MobiDB-lite"/>
    </source>
</evidence>
<gene>
    <name evidence="2" type="ORF">M011DRAFT_159010</name>
</gene>
<name>A0A6A6V2P0_9PLEO</name>
<feature type="compositionally biased region" description="Basic and acidic residues" evidence="1">
    <location>
        <begin position="35"/>
        <end position="51"/>
    </location>
</feature>
<proteinExistence type="predicted"/>